<dbReference type="Pfam" id="PF03176">
    <property type="entry name" value="MMPL"/>
    <property type="match status" value="2"/>
</dbReference>
<evidence type="ECO:0000256" key="1">
    <source>
        <dbReference type="ARBA" id="ARBA00004651"/>
    </source>
</evidence>
<keyword evidence="4 6" id="KW-1133">Transmembrane helix</keyword>
<keyword evidence="5 6" id="KW-0472">Membrane</keyword>
<evidence type="ECO:0000313" key="9">
    <source>
        <dbReference type="Proteomes" id="UP000000366"/>
    </source>
</evidence>
<dbReference type="Gene3D" id="1.20.1640.10">
    <property type="entry name" value="Multidrug efflux transporter AcrB transmembrane domain"/>
    <property type="match status" value="2"/>
</dbReference>
<feature type="transmembrane region" description="Helical" evidence="6">
    <location>
        <begin position="358"/>
        <end position="378"/>
    </location>
</feature>
<keyword evidence="3 6" id="KW-0812">Transmembrane</keyword>
<dbReference type="PANTHER" id="PTHR33406:SF10">
    <property type="entry name" value="SSD DOMAIN-CONTAINING PROTEIN"/>
    <property type="match status" value="1"/>
</dbReference>
<dbReference type="HOGENOM" id="CLU_008861_4_0_4"/>
<keyword evidence="9" id="KW-1185">Reference proteome</keyword>
<dbReference type="PANTHER" id="PTHR33406">
    <property type="entry name" value="MEMBRANE PROTEIN MJ1562-RELATED"/>
    <property type="match status" value="1"/>
</dbReference>
<dbReference type="EMBL" id="CP000555">
    <property type="protein sequence ID" value="ABM93905.1"/>
    <property type="molecule type" value="Genomic_DNA"/>
</dbReference>
<sequence length="791" mass="86321">MKNATFGKIERAFERLIHHRRWVVLTVALLTAVMGYLATHVEVKTIFSDLLPKNHPYVAVNQKFKSTFGGSNMVSIMVETDNGDIFDTKVLQKVQKLTVGLQQVDSVDTYQIVSIASKKIKEVRASTEGVESRPIMWPNLPQTPGEMAVLKEAVLNNPLIYGPYVSMDLKATLITADFLDGEINYSKAFDQIMGLVKEASGDGVKVRVVGEPVLYGWVNFYLDETLKIFFAAIASLVLILMLITRTWHGTLLPLLAGVVSAIWALGAARLMGFHLDPLVIVVAFLITAQAISNSVQLISRYDDEIAAGATSSAAAALASVKNLFKPSMLAIVADAGCVLVVALTPIPMLEKISYIGTVWIFSILVSALLLTPVMLSYFKPKQSYVHPLNIRPLLDAVLRLCAKIVTTRWRYGVLGTALVVFFVSGWYAFNLKVGDANPGSPILWPDSSYNRDATDINRQFQGSDRMFVVVAGKEKGALREPEVLKSMSDFQRYMEAQPEVGGSISLADVLPQVRRVLREGNPMYAELGNDANENGELTYMFVSGSDPGDMDRYADADAKNGAVTLFFRDHQGETIRTAIARVQDYVAQNAMEKADYLLAGGLVGVLAAVNEVILAGQIEAIALALLVLVVCCTVTYRSTVAGVFFMIPVMLSNTITFSYMAWHGIGMNINTLPVVALGIGLGVDYTFYIVDGIREELHHSDNVEAAIIKALSSAGRGVLITALTLITSVGLWSFSSLRLQADMGLLIALWLFISAFSALFIMPAIVYVFRPAFIVGSKQRPIERASSAVVV</sequence>
<feature type="transmembrane region" description="Helical" evidence="6">
    <location>
        <begin position="327"/>
        <end position="346"/>
    </location>
</feature>
<feature type="transmembrane region" description="Helical" evidence="6">
    <location>
        <begin position="620"/>
        <end position="636"/>
    </location>
</feature>
<proteinExistence type="predicted"/>
<dbReference type="InterPro" id="IPR050545">
    <property type="entry name" value="Mycobact_MmpL"/>
</dbReference>
<evidence type="ECO:0000256" key="4">
    <source>
        <dbReference type="ARBA" id="ARBA00022989"/>
    </source>
</evidence>
<feature type="transmembrane region" description="Helical" evidence="6">
    <location>
        <begin position="251"/>
        <end position="272"/>
    </location>
</feature>
<dbReference type="Proteomes" id="UP000000366">
    <property type="component" value="Chromosome"/>
</dbReference>
<feature type="transmembrane region" description="Helical" evidence="6">
    <location>
        <begin position="717"/>
        <end position="735"/>
    </location>
</feature>
<comment type="subcellular location">
    <subcellularLocation>
        <location evidence="1">Cell membrane</location>
        <topology evidence="1">Multi-pass membrane protein</topology>
    </subcellularLocation>
</comment>
<evidence type="ECO:0000256" key="3">
    <source>
        <dbReference type="ARBA" id="ARBA00022692"/>
    </source>
</evidence>
<keyword evidence="2" id="KW-1003">Cell membrane</keyword>
<dbReference type="STRING" id="420662.Mpe_A0943"/>
<name>A2SEB6_METPP</name>
<evidence type="ECO:0000313" key="8">
    <source>
        <dbReference type="EMBL" id="ABM93905.1"/>
    </source>
</evidence>
<reference evidence="8 9" key="1">
    <citation type="journal article" date="2007" name="J. Bacteriol.">
        <title>Whole-genome analysis of the methyl tert-butyl ether-degrading beta-proteobacterium Methylibium petroleiphilum PM1.</title>
        <authorList>
            <person name="Kane S.R."/>
            <person name="Chakicherla A.Y."/>
            <person name="Chain P.S.G."/>
            <person name="Schmidt R."/>
            <person name="Shin M.W."/>
            <person name="Legler T.C."/>
            <person name="Scow K.M."/>
            <person name="Larimer F.W."/>
            <person name="Lucas S.M."/>
            <person name="Richardson P.M."/>
            <person name="Hristova K.R."/>
        </authorList>
    </citation>
    <scope>NUCLEOTIDE SEQUENCE [LARGE SCALE GENOMIC DNA]</scope>
    <source>
        <strain evidence="9">ATCC BAA-1232 / LMG 22953 / PM1</strain>
    </source>
</reference>
<feature type="transmembrane region" description="Helical" evidence="6">
    <location>
        <begin position="596"/>
        <end position="614"/>
    </location>
</feature>
<evidence type="ECO:0000259" key="7">
    <source>
        <dbReference type="PROSITE" id="PS50156"/>
    </source>
</evidence>
<protein>
    <submittedName>
        <fullName evidence="8">Exporters of the RND superfamily</fullName>
    </submittedName>
</protein>
<dbReference type="PROSITE" id="PS50156">
    <property type="entry name" value="SSD"/>
    <property type="match status" value="1"/>
</dbReference>
<evidence type="ECO:0000256" key="2">
    <source>
        <dbReference type="ARBA" id="ARBA00022475"/>
    </source>
</evidence>
<gene>
    <name evidence="8" type="ordered locus">Mpe_A0943</name>
</gene>
<dbReference type="InterPro" id="IPR004869">
    <property type="entry name" value="MMPL_dom"/>
</dbReference>
<feature type="transmembrane region" description="Helical" evidence="6">
    <location>
        <begin position="278"/>
        <end position="298"/>
    </location>
</feature>
<dbReference type="InterPro" id="IPR000731">
    <property type="entry name" value="SSD"/>
</dbReference>
<feature type="transmembrane region" description="Helical" evidence="6">
    <location>
        <begin position="747"/>
        <end position="769"/>
    </location>
</feature>
<feature type="transmembrane region" description="Helical" evidence="6">
    <location>
        <begin position="671"/>
        <end position="690"/>
    </location>
</feature>
<accession>A2SEB6</accession>
<feature type="transmembrane region" description="Helical" evidence="6">
    <location>
        <begin position="21"/>
        <end position="39"/>
    </location>
</feature>
<evidence type="ECO:0000256" key="5">
    <source>
        <dbReference type="ARBA" id="ARBA00023136"/>
    </source>
</evidence>
<dbReference type="eggNOG" id="COG1033">
    <property type="taxonomic scope" value="Bacteria"/>
</dbReference>
<feature type="transmembrane region" description="Helical" evidence="6">
    <location>
        <begin position="409"/>
        <end position="429"/>
    </location>
</feature>
<dbReference type="KEGG" id="mpt:Mpe_A0943"/>
<dbReference type="SUPFAM" id="SSF82866">
    <property type="entry name" value="Multidrug efflux transporter AcrB transmembrane domain"/>
    <property type="match status" value="2"/>
</dbReference>
<dbReference type="GO" id="GO:0005886">
    <property type="term" value="C:plasma membrane"/>
    <property type="evidence" value="ECO:0007669"/>
    <property type="project" value="UniProtKB-SubCell"/>
</dbReference>
<dbReference type="RefSeq" id="WP_011828543.1">
    <property type="nucleotide sequence ID" value="NC_008825.1"/>
</dbReference>
<feature type="transmembrane region" description="Helical" evidence="6">
    <location>
        <begin position="226"/>
        <end position="244"/>
    </location>
</feature>
<evidence type="ECO:0000256" key="6">
    <source>
        <dbReference type="SAM" id="Phobius"/>
    </source>
</evidence>
<feature type="domain" description="SSD" evidence="7">
    <location>
        <begin position="640"/>
        <end position="768"/>
    </location>
</feature>
<dbReference type="AlphaFoldDB" id="A2SEB6"/>
<organism evidence="8 9">
    <name type="scientific">Methylibium petroleiphilum (strain ATCC BAA-1232 / LMG 22953 / PM1)</name>
    <dbReference type="NCBI Taxonomy" id="420662"/>
    <lineage>
        <taxon>Bacteria</taxon>
        <taxon>Pseudomonadati</taxon>
        <taxon>Pseudomonadota</taxon>
        <taxon>Betaproteobacteria</taxon>
        <taxon>Burkholderiales</taxon>
        <taxon>Sphaerotilaceae</taxon>
        <taxon>Methylibium</taxon>
    </lineage>
</organism>